<dbReference type="OrthoDB" id="249703at2759"/>
<dbReference type="STRING" id="92696.A0A4R0RMJ8"/>
<feature type="domain" description="GST N-terminal" evidence="3">
    <location>
        <begin position="1"/>
        <end position="82"/>
    </location>
</feature>
<evidence type="ECO:0000256" key="2">
    <source>
        <dbReference type="ARBA" id="ARBA00022679"/>
    </source>
</evidence>
<dbReference type="EMBL" id="RWJN01000104">
    <property type="protein sequence ID" value="TCD67245.1"/>
    <property type="molecule type" value="Genomic_DNA"/>
</dbReference>
<dbReference type="AlphaFoldDB" id="A0A4R0RMJ8"/>
<dbReference type="GO" id="GO:0005737">
    <property type="term" value="C:cytoplasm"/>
    <property type="evidence" value="ECO:0007669"/>
    <property type="project" value="TreeGrafter"/>
</dbReference>
<evidence type="ECO:0000313" key="5">
    <source>
        <dbReference type="Proteomes" id="UP000292702"/>
    </source>
</evidence>
<dbReference type="InterPro" id="IPR040079">
    <property type="entry name" value="Glutathione_S-Trfase"/>
</dbReference>
<gene>
    <name evidence="4" type="ORF">EIP91_000322</name>
</gene>
<dbReference type="GO" id="GO:0006749">
    <property type="term" value="P:glutathione metabolic process"/>
    <property type="evidence" value="ECO:0007669"/>
    <property type="project" value="TreeGrafter"/>
</dbReference>
<dbReference type="Proteomes" id="UP000292702">
    <property type="component" value="Unassembled WGS sequence"/>
</dbReference>
<accession>A0A4R0RMJ8</accession>
<dbReference type="PANTHER" id="PTHR43900:SF3">
    <property type="entry name" value="GLUTATHIONE S-TRANSFERASE RHO"/>
    <property type="match status" value="1"/>
</dbReference>
<dbReference type="PANTHER" id="PTHR43900">
    <property type="entry name" value="GLUTATHIONE S-TRANSFERASE RHO"/>
    <property type="match status" value="1"/>
</dbReference>
<evidence type="ECO:0000256" key="1">
    <source>
        <dbReference type="ARBA" id="ARBA00012452"/>
    </source>
</evidence>
<dbReference type="InterPro" id="IPR004045">
    <property type="entry name" value="Glutathione_S-Trfase_N"/>
</dbReference>
<dbReference type="FunFam" id="3.40.30.10:FF:000016">
    <property type="entry name" value="Glutathione S-transferase F2"/>
    <property type="match status" value="1"/>
</dbReference>
<sequence length="99" mass="11041">MVLKLHGFVLSTCSLRVATVLKEFNVPFELVPVDITKGEQKSPAHVKIQPFGQIPYIDDDGFVLYESRAIARYIAAKYRNNVSGPALLPDLSTETEKYA</sequence>
<dbReference type="GO" id="GO:0043295">
    <property type="term" value="F:glutathione binding"/>
    <property type="evidence" value="ECO:0007669"/>
    <property type="project" value="TreeGrafter"/>
</dbReference>
<dbReference type="Pfam" id="PF02798">
    <property type="entry name" value="GST_N"/>
    <property type="match status" value="1"/>
</dbReference>
<protein>
    <recommendedName>
        <fullName evidence="1">glutathione transferase</fullName>
        <ecNumber evidence="1">2.5.1.18</ecNumber>
    </recommendedName>
</protein>
<dbReference type="CDD" id="cd03053">
    <property type="entry name" value="GST_N_Phi"/>
    <property type="match status" value="1"/>
</dbReference>
<dbReference type="EC" id="2.5.1.18" evidence="1"/>
<evidence type="ECO:0000313" key="4">
    <source>
        <dbReference type="EMBL" id="TCD67245.1"/>
    </source>
</evidence>
<proteinExistence type="predicted"/>
<dbReference type="SFLD" id="SFLDS00019">
    <property type="entry name" value="Glutathione_Transferase_(cytos"/>
    <property type="match status" value="1"/>
</dbReference>
<dbReference type="SUPFAM" id="SSF52833">
    <property type="entry name" value="Thioredoxin-like"/>
    <property type="match status" value="1"/>
</dbReference>
<comment type="caution">
    <text evidence="4">The sequence shown here is derived from an EMBL/GenBank/DDBJ whole genome shotgun (WGS) entry which is preliminary data.</text>
</comment>
<reference evidence="4 5" key="1">
    <citation type="submission" date="2018-11" db="EMBL/GenBank/DDBJ databases">
        <title>Genome assembly of Steccherinum ochraceum LE-BIN_3174, the white-rot fungus of the Steccherinaceae family (The Residual Polyporoid clade, Polyporales, Basidiomycota).</title>
        <authorList>
            <person name="Fedorova T.V."/>
            <person name="Glazunova O.A."/>
            <person name="Landesman E.O."/>
            <person name="Moiseenko K.V."/>
            <person name="Psurtseva N.V."/>
            <person name="Savinova O.S."/>
            <person name="Shakhova N.V."/>
            <person name="Tyazhelova T.V."/>
            <person name="Vasina D.V."/>
        </authorList>
    </citation>
    <scope>NUCLEOTIDE SEQUENCE [LARGE SCALE GENOMIC DNA]</scope>
    <source>
        <strain evidence="4 5">LE-BIN_3174</strain>
    </source>
</reference>
<evidence type="ECO:0000259" key="3">
    <source>
        <dbReference type="PROSITE" id="PS50404"/>
    </source>
</evidence>
<organism evidence="4 5">
    <name type="scientific">Steccherinum ochraceum</name>
    <dbReference type="NCBI Taxonomy" id="92696"/>
    <lineage>
        <taxon>Eukaryota</taxon>
        <taxon>Fungi</taxon>
        <taxon>Dikarya</taxon>
        <taxon>Basidiomycota</taxon>
        <taxon>Agaricomycotina</taxon>
        <taxon>Agaricomycetes</taxon>
        <taxon>Polyporales</taxon>
        <taxon>Steccherinaceae</taxon>
        <taxon>Steccherinum</taxon>
    </lineage>
</organism>
<dbReference type="PROSITE" id="PS50404">
    <property type="entry name" value="GST_NTER"/>
    <property type="match status" value="1"/>
</dbReference>
<keyword evidence="2" id="KW-0808">Transferase</keyword>
<dbReference type="SFLD" id="SFLDG00358">
    <property type="entry name" value="Main_(cytGST)"/>
    <property type="match status" value="1"/>
</dbReference>
<dbReference type="InterPro" id="IPR036249">
    <property type="entry name" value="Thioredoxin-like_sf"/>
</dbReference>
<dbReference type="Gene3D" id="3.40.30.10">
    <property type="entry name" value="Glutaredoxin"/>
    <property type="match status" value="1"/>
</dbReference>
<dbReference type="GO" id="GO:0004364">
    <property type="term" value="F:glutathione transferase activity"/>
    <property type="evidence" value="ECO:0007669"/>
    <property type="project" value="UniProtKB-EC"/>
</dbReference>
<keyword evidence="5" id="KW-1185">Reference proteome</keyword>
<feature type="non-terminal residue" evidence="4">
    <location>
        <position position="99"/>
    </location>
</feature>
<name>A0A4R0RMJ8_9APHY</name>